<evidence type="ECO:0000313" key="2">
    <source>
        <dbReference type="Proteomes" id="UP001140949"/>
    </source>
</evidence>
<reference evidence="1" key="2">
    <citation type="submission" date="2023-04" db="EMBL/GenBank/DDBJ databases">
        <authorList>
            <person name="Bruccoleri R.E."/>
            <person name="Oakeley E.J."/>
            <person name="Faust A.-M."/>
            <person name="Dessus-Babus S."/>
            <person name="Altorfer M."/>
            <person name="Burckhardt D."/>
            <person name="Oertli M."/>
            <person name="Naumann U."/>
            <person name="Petersen F."/>
            <person name="Wong J."/>
        </authorList>
    </citation>
    <scope>NUCLEOTIDE SEQUENCE</scope>
    <source>
        <strain evidence="1">GSM-AAB239-AS_SAM_17_03QT</strain>
        <tissue evidence="1">Leaf</tissue>
    </source>
</reference>
<sequence length="329" mass="35481">MQDPFPIPSCFASGPRADKFPDDPMSVFASTTKSSSSSGQSIVTSVYRTKIAGHVRLINVSWCRNLLAHCLCVSVEGPDAGGGGSGAADDGIAGPNVCKVELRPWYFWRKAGSKKFYTPGKEAVRVFWDLRAARFDGDPEPRSNFYVALVHDGEAVLLLGDLGANEACRRTGSRPPAIEAALLSKKEHVFGKKRFATRSKFDGKGKAHDIVIECGIGGGRTDPEMVVRIDGDVAVHVKHLQWKFRGNETVVVGGSKRRVEVCWDVHGWLFGPGPRHALFIFKPLPAPRSAALAASAPSAAPPLTTGAGDRRHGSAAPESCLFLYAWKLE</sequence>
<dbReference type="InterPro" id="IPR008586">
    <property type="entry name" value="DUF868_pln"/>
</dbReference>
<organism evidence="1 2">
    <name type="scientific">Iris pallida</name>
    <name type="common">Sweet iris</name>
    <dbReference type="NCBI Taxonomy" id="29817"/>
    <lineage>
        <taxon>Eukaryota</taxon>
        <taxon>Viridiplantae</taxon>
        <taxon>Streptophyta</taxon>
        <taxon>Embryophyta</taxon>
        <taxon>Tracheophyta</taxon>
        <taxon>Spermatophyta</taxon>
        <taxon>Magnoliopsida</taxon>
        <taxon>Liliopsida</taxon>
        <taxon>Asparagales</taxon>
        <taxon>Iridaceae</taxon>
        <taxon>Iridoideae</taxon>
        <taxon>Irideae</taxon>
        <taxon>Iris</taxon>
    </lineage>
</organism>
<dbReference type="PANTHER" id="PTHR31972:SF12">
    <property type="entry name" value="OS01G0909400 PROTEIN"/>
    <property type="match status" value="1"/>
</dbReference>
<keyword evidence="2" id="KW-1185">Reference proteome</keyword>
<dbReference type="AlphaFoldDB" id="A0AAX6HL76"/>
<accession>A0AAX6HL76</accession>
<name>A0AAX6HL76_IRIPA</name>
<reference evidence="1" key="1">
    <citation type="journal article" date="2023" name="GigaByte">
        <title>Genome assembly of the bearded iris, Iris pallida Lam.</title>
        <authorList>
            <person name="Bruccoleri R.E."/>
            <person name="Oakeley E.J."/>
            <person name="Faust A.M.E."/>
            <person name="Altorfer M."/>
            <person name="Dessus-Babus S."/>
            <person name="Burckhardt D."/>
            <person name="Oertli M."/>
            <person name="Naumann U."/>
            <person name="Petersen F."/>
            <person name="Wong J."/>
        </authorList>
    </citation>
    <scope>NUCLEOTIDE SEQUENCE</scope>
    <source>
        <strain evidence="1">GSM-AAB239-AS_SAM_17_03QT</strain>
    </source>
</reference>
<dbReference type="Pfam" id="PF05910">
    <property type="entry name" value="DUF868"/>
    <property type="match status" value="1"/>
</dbReference>
<proteinExistence type="predicted"/>
<protein>
    <submittedName>
        <fullName evidence="1">Uncharacterized protein</fullName>
    </submittedName>
</protein>
<evidence type="ECO:0000313" key="1">
    <source>
        <dbReference type="EMBL" id="KAJ6841513.1"/>
    </source>
</evidence>
<dbReference type="PANTHER" id="PTHR31972">
    <property type="entry name" value="EXPRESSED PROTEIN"/>
    <property type="match status" value="1"/>
</dbReference>
<dbReference type="EMBL" id="JANAVB010008599">
    <property type="protein sequence ID" value="KAJ6841513.1"/>
    <property type="molecule type" value="Genomic_DNA"/>
</dbReference>
<comment type="caution">
    <text evidence="1">The sequence shown here is derived from an EMBL/GenBank/DDBJ whole genome shotgun (WGS) entry which is preliminary data.</text>
</comment>
<gene>
    <name evidence="1" type="ORF">M6B38_306500</name>
</gene>
<dbReference type="Proteomes" id="UP001140949">
    <property type="component" value="Unassembled WGS sequence"/>
</dbReference>